<dbReference type="SUPFAM" id="SSF57829">
    <property type="entry name" value="Zn-binding ribosomal proteins"/>
    <property type="match status" value="1"/>
</dbReference>
<dbReference type="Pfam" id="PF01783">
    <property type="entry name" value="Ribosomal_L32p"/>
    <property type="match status" value="1"/>
</dbReference>
<feature type="region of interest" description="Disordered" evidence="5">
    <location>
        <begin position="1"/>
        <end position="20"/>
    </location>
</feature>
<dbReference type="InterPro" id="IPR011332">
    <property type="entry name" value="Ribosomal_zn-bd"/>
</dbReference>
<proteinExistence type="inferred from homology"/>
<sequence length="49" mass="5616">MAALPKKKGSTQRKGKRFAERKLSLPGVVVCAHCKKKKRPHYRCPHCKK</sequence>
<dbReference type="Proteomes" id="UP000229554">
    <property type="component" value="Unassembled WGS sequence"/>
</dbReference>
<dbReference type="GO" id="GO:0003735">
    <property type="term" value="F:structural constituent of ribosome"/>
    <property type="evidence" value="ECO:0007669"/>
    <property type="project" value="InterPro"/>
</dbReference>
<dbReference type="AlphaFoldDB" id="A0A2M8KR03"/>
<keyword evidence="2 6" id="KW-0689">Ribosomal protein</keyword>
<dbReference type="GO" id="GO:0015934">
    <property type="term" value="C:large ribosomal subunit"/>
    <property type="evidence" value="ECO:0007669"/>
    <property type="project" value="InterPro"/>
</dbReference>
<protein>
    <recommendedName>
        <fullName evidence="4">Large ribosomal subunit protein bL32</fullName>
    </recommendedName>
</protein>
<dbReference type="NCBIfam" id="TIGR01031">
    <property type="entry name" value="rpmF_bact"/>
    <property type="match status" value="1"/>
</dbReference>
<evidence type="ECO:0000256" key="1">
    <source>
        <dbReference type="ARBA" id="ARBA00008560"/>
    </source>
</evidence>
<reference evidence="7" key="1">
    <citation type="submission" date="2017-09" db="EMBL/GenBank/DDBJ databases">
        <title>Depth-based differentiation of microbial function through sediment-hosted aquifers and enrichment of novel symbionts in the deep terrestrial subsurface.</title>
        <authorList>
            <person name="Probst A.J."/>
            <person name="Ladd B."/>
            <person name="Jarett J.K."/>
            <person name="Geller-Mcgrath D.E."/>
            <person name="Sieber C.M.K."/>
            <person name="Emerson J.B."/>
            <person name="Anantharaman K."/>
            <person name="Thomas B.C."/>
            <person name="Malmstrom R."/>
            <person name="Stieglmeier M."/>
            <person name="Klingl A."/>
            <person name="Woyke T."/>
            <person name="Ryan C.M."/>
            <person name="Banfield J.F."/>
        </authorList>
    </citation>
    <scope>NUCLEOTIDE SEQUENCE [LARGE SCALE GENOMIC DNA]</scope>
</reference>
<dbReference type="InterPro" id="IPR002677">
    <property type="entry name" value="Ribosomal_bL32"/>
</dbReference>
<evidence type="ECO:0000256" key="3">
    <source>
        <dbReference type="ARBA" id="ARBA00023274"/>
    </source>
</evidence>
<organism evidence="6 7">
    <name type="scientific">Candidatus Roizmanbacteria bacterium CG10_big_fil_rev_8_21_14_0_10_39_6</name>
    <dbReference type="NCBI Taxonomy" id="1974853"/>
    <lineage>
        <taxon>Bacteria</taxon>
        <taxon>Candidatus Roizmaniibacteriota</taxon>
    </lineage>
</organism>
<feature type="compositionally biased region" description="Basic residues" evidence="5">
    <location>
        <begin position="1"/>
        <end position="16"/>
    </location>
</feature>
<evidence type="ECO:0000313" key="6">
    <source>
        <dbReference type="EMBL" id="PJE62351.1"/>
    </source>
</evidence>
<evidence type="ECO:0000256" key="5">
    <source>
        <dbReference type="SAM" id="MobiDB-lite"/>
    </source>
</evidence>
<accession>A0A2M8KR03</accession>
<dbReference type="GO" id="GO:0006412">
    <property type="term" value="P:translation"/>
    <property type="evidence" value="ECO:0007669"/>
    <property type="project" value="InterPro"/>
</dbReference>
<evidence type="ECO:0000256" key="2">
    <source>
        <dbReference type="ARBA" id="ARBA00022980"/>
    </source>
</evidence>
<evidence type="ECO:0000256" key="4">
    <source>
        <dbReference type="ARBA" id="ARBA00035178"/>
    </source>
</evidence>
<keyword evidence="3" id="KW-0687">Ribonucleoprotein</keyword>
<gene>
    <name evidence="6" type="primary">rpmF</name>
    <name evidence="6" type="ORF">COU88_05380</name>
</gene>
<comment type="similarity">
    <text evidence="1">Belongs to the bacterial ribosomal protein bL32 family.</text>
</comment>
<evidence type="ECO:0000313" key="7">
    <source>
        <dbReference type="Proteomes" id="UP000229554"/>
    </source>
</evidence>
<name>A0A2M8KR03_9BACT</name>
<dbReference type="EMBL" id="PFED01000219">
    <property type="protein sequence ID" value="PJE62351.1"/>
    <property type="molecule type" value="Genomic_DNA"/>
</dbReference>
<comment type="caution">
    <text evidence="6">The sequence shown here is derived from an EMBL/GenBank/DDBJ whole genome shotgun (WGS) entry which is preliminary data.</text>
</comment>